<name>A0A9P5Y0D3_9AGAR</name>
<dbReference type="AlphaFoldDB" id="A0A9P5Y0D3"/>
<dbReference type="EMBL" id="MU150307">
    <property type="protein sequence ID" value="KAF9459942.1"/>
    <property type="molecule type" value="Genomic_DNA"/>
</dbReference>
<dbReference type="PROSITE" id="PS01360">
    <property type="entry name" value="ZF_MYND_1"/>
    <property type="match status" value="1"/>
</dbReference>
<keyword evidence="3" id="KW-0862">Zinc</keyword>
<evidence type="ECO:0000256" key="1">
    <source>
        <dbReference type="ARBA" id="ARBA00022723"/>
    </source>
</evidence>
<dbReference type="InterPro" id="IPR002893">
    <property type="entry name" value="Znf_MYND"/>
</dbReference>
<keyword evidence="2 4" id="KW-0863">Zinc-finger</keyword>
<comment type="caution">
    <text evidence="6">The sequence shown here is derived from an EMBL/GenBank/DDBJ whole genome shotgun (WGS) entry which is preliminary data.</text>
</comment>
<evidence type="ECO:0000259" key="5">
    <source>
        <dbReference type="PROSITE" id="PS50865"/>
    </source>
</evidence>
<feature type="domain" description="MYND-type" evidence="5">
    <location>
        <begin position="28"/>
        <end position="70"/>
    </location>
</feature>
<evidence type="ECO:0000256" key="3">
    <source>
        <dbReference type="ARBA" id="ARBA00022833"/>
    </source>
</evidence>
<accession>A0A9P5Y0D3</accession>
<dbReference type="GO" id="GO:0008270">
    <property type="term" value="F:zinc ion binding"/>
    <property type="evidence" value="ECO:0007669"/>
    <property type="project" value="UniProtKB-KW"/>
</dbReference>
<evidence type="ECO:0000256" key="2">
    <source>
        <dbReference type="ARBA" id="ARBA00022771"/>
    </source>
</evidence>
<dbReference type="Pfam" id="PF01753">
    <property type="entry name" value="zf-MYND"/>
    <property type="match status" value="1"/>
</dbReference>
<organism evidence="6 7">
    <name type="scientific">Collybia nuda</name>
    <dbReference type="NCBI Taxonomy" id="64659"/>
    <lineage>
        <taxon>Eukaryota</taxon>
        <taxon>Fungi</taxon>
        <taxon>Dikarya</taxon>
        <taxon>Basidiomycota</taxon>
        <taxon>Agaricomycotina</taxon>
        <taxon>Agaricomycetes</taxon>
        <taxon>Agaricomycetidae</taxon>
        <taxon>Agaricales</taxon>
        <taxon>Tricholomatineae</taxon>
        <taxon>Clitocybaceae</taxon>
        <taxon>Collybia</taxon>
    </lineage>
</organism>
<keyword evidence="1" id="KW-0479">Metal-binding</keyword>
<dbReference type="Gene3D" id="6.10.140.2220">
    <property type="match status" value="1"/>
</dbReference>
<dbReference type="PROSITE" id="PS50865">
    <property type="entry name" value="ZF_MYND_2"/>
    <property type="match status" value="1"/>
</dbReference>
<protein>
    <recommendedName>
        <fullName evidence="5">MYND-type domain-containing protein</fullName>
    </recommendedName>
</protein>
<proteinExistence type="predicted"/>
<evidence type="ECO:0000313" key="6">
    <source>
        <dbReference type="EMBL" id="KAF9459942.1"/>
    </source>
</evidence>
<dbReference type="SUPFAM" id="SSF144232">
    <property type="entry name" value="HIT/MYND zinc finger-like"/>
    <property type="match status" value="1"/>
</dbReference>
<evidence type="ECO:0000256" key="4">
    <source>
        <dbReference type="PROSITE-ProRule" id="PRU00134"/>
    </source>
</evidence>
<evidence type="ECO:0000313" key="7">
    <source>
        <dbReference type="Proteomes" id="UP000807353"/>
    </source>
</evidence>
<dbReference type="OrthoDB" id="432970at2759"/>
<sequence>MAYYAQPAAANYNTPPTHAHRQRGYRICDQCGAAETPTVSKFRLCGGCMTTQYCSPDCQKTHWPSHKAICQHTASQLSGVKQQAMGSGYVDENLAKNLRKFTSAHTALLGWAGFQALQLKRVPANVRQNALLVDLSYHHNHPESHRRFSIASTHVVPRTYVRDPLVMGDIQRREERCRASGGIGTLVIIIQCAGVSQVMPVEVDPPSKISWDTREDWPKVLHHFVESGRTDFQPISTTSRGVYYG</sequence>
<keyword evidence="7" id="KW-1185">Reference proteome</keyword>
<reference evidence="6" key="1">
    <citation type="submission" date="2020-11" db="EMBL/GenBank/DDBJ databases">
        <authorList>
            <consortium name="DOE Joint Genome Institute"/>
            <person name="Ahrendt S."/>
            <person name="Riley R."/>
            <person name="Andreopoulos W."/>
            <person name="Labutti K."/>
            <person name="Pangilinan J."/>
            <person name="Ruiz-Duenas F.J."/>
            <person name="Barrasa J.M."/>
            <person name="Sanchez-Garcia M."/>
            <person name="Camarero S."/>
            <person name="Miyauchi S."/>
            <person name="Serrano A."/>
            <person name="Linde D."/>
            <person name="Babiker R."/>
            <person name="Drula E."/>
            <person name="Ayuso-Fernandez I."/>
            <person name="Pacheco R."/>
            <person name="Padilla G."/>
            <person name="Ferreira P."/>
            <person name="Barriuso J."/>
            <person name="Kellner H."/>
            <person name="Castanera R."/>
            <person name="Alfaro M."/>
            <person name="Ramirez L."/>
            <person name="Pisabarro A.G."/>
            <person name="Kuo A."/>
            <person name="Tritt A."/>
            <person name="Lipzen A."/>
            <person name="He G."/>
            <person name="Yan M."/>
            <person name="Ng V."/>
            <person name="Cullen D."/>
            <person name="Martin F."/>
            <person name="Rosso M.-N."/>
            <person name="Henrissat B."/>
            <person name="Hibbett D."/>
            <person name="Martinez A.T."/>
            <person name="Grigoriev I.V."/>
        </authorList>
    </citation>
    <scope>NUCLEOTIDE SEQUENCE</scope>
    <source>
        <strain evidence="6">CBS 247.69</strain>
    </source>
</reference>
<gene>
    <name evidence="6" type="ORF">BDZ94DRAFT_1291366</name>
</gene>
<dbReference type="Proteomes" id="UP000807353">
    <property type="component" value="Unassembled WGS sequence"/>
</dbReference>